<keyword evidence="2" id="KW-0175">Coiled coil</keyword>
<dbReference type="EMBL" id="NAJN01000427">
    <property type="protein sequence ID" value="TKA73516.1"/>
    <property type="molecule type" value="Genomic_DNA"/>
</dbReference>
<feature type="compositionally biased region" description="Acidic residues" evidence="3">
    <location>
        <begin position="574"/>
        <end position="587"/>
    </location>
</feature>
<dbReference type="InterPro" id="IPR012337">
    <property type="entry name" value="RNaseH-like_sf"/>
</dbReference>
<dbReference type="InterPro" id="IPR009057">
    <property type="entry name" value="Homeodomain-like_sf"/>
</dbReference>
<evidence type="ECO:0008006" key="8">
    <source>
        <dbReference type="Google" id="ProtNLM"/>
    </source>
</evidence>
<evidence type="ECO:0000313" key="6">
    <source>
        <dbReference type="EMBL" id="TKA73516.1"/>
    </source>
</evidence>
<keyword evidence="1" id="KW-0862">Zinc</keyword>
<evidence type="ECO:0000256" key="1">
    <source>
        <dbReference type="PROSITE-ProRule" id="PRU00042"/>
    </source>
</evidence>
<dbReference type="InterPro" id="IPR002492">
    <property type="entry name" value="Transposase_Tc1-like"/>
</dbReference>
<organism evidence="6 7">
    <name type="scientific">Cryomyces minteri</name>
    <dbReference type="NCBI Taxonomy" id="331657"/>
    <lineage>
        <taxon>Eukaryota</taxon>
        <taxon>Fungi</taxon>
        <taxon>Dikarya</taxon>
        <taxon>Ascomycota</taxon>
        <taxon>Pezizomycotina</taxon>
        <taxon>Dothideomycetes</taxon>
        <taxon>Dothideomycetes incertae sedis</taxon>
        <taxon>Cryomyces</taxon>
    </lineage>
</organism>
<evidence type="ECO:0000259" key="4">
    <source>
        <dbReference type="PROSITE" id="PS50076"/>
    </source>
</evidence>
<evidence type="ECO:0000313" key="7">
    <source>
        <dbReference type="Proteomes" id="UP000308768"/>
    </source>
</evidence>
<gene>
    <name evidence="6" type="ORF">B0A49_13200</name>
</gene>
<feature type="domain" description="J" evidence="4">
    <location>
        <begin position="241"/>
        <end position="367"/>
    </location>
</feature>
<feature type="coiled-coil region" evidence="2">
    <location>
        <begin position="529"/>
        <end position="556"/>
    </location>
</feature>
<keyword evidence="7" id="KW-1185">Reference proteome</keyword>
<dbReference type="PROSITE" id="PS50157">
    <property type="entry name" value="ZINC_FINGER_C2H2_2"/>
    <property type="match status" value="1"/>
</dbReference>
<dbReference type="PROSITE" id="PS00028">
    <property type="entry name" value="ZINC_FINGER_C2H2_1"/>
    <property type="match status" value="1"/>
</dbReference>
<dbReference type="Pfam" id="PF13358">
    <property type="entry name" value="DDE_3"/>
    <property type="match status" value="1"/>
</dbReference>
<evidence type="ECO:0000256" key="2">
    <source>
        <dbReference type="SAM" id="Coils"/>
    </source>
</evidence>
<dbReference type="Proteomes" id="UP000308768">
    <property type="component" value="Unassembled WGS sequence"/>
</dbReference>
<dbReference type="CDD" id="cd06257">
    <property type="entry name" value="DnaJ"/>
    <property type="match status" value="1"/>
</dbReference>
<dbReference type="GO" id="GO:0005737">
    <property type="term" value="C:cytoplasm"/>
    <property type="evidence" value="ECO:0007669"/>
    <property type="project" value="TreeGrafter"/>
</dbReference>
<dbReference type="InterPro" id="IPR051964">
    <property type="entry name" value="Chaperone_stress_response"/>
</dbReference>
<dbReference type="Pfam" id="PF21884">
    <property type="entry name" value="ZUO1-like_ZHD"/>
    <property type="match status" value="1"/>
</dbReference>
<dbReference type="PANTHER" id="PTHR44029:SF1">
    <property type="entry name" value="DNAJ HOMOLOG SUBFAMILY C MEMBER 21"/>
    <property type="match status" value="1"/>
</dbReference>
<dbReference type="InterPro" id="IPR054076">
    <property type="entry name" value="ZUO1-like_ZHD"/>
</dbReference>
<dbReference type="InterPro" id="IPR001623">
    <property type="entry name" value="DnaJ_domain"/>
</dbReference>
<feature type="compositionally biased region" description="Polar residues" evidence="3">
    <location>
        <begin position="703"/>
        <end position="720"/>
    </location>
</feature>
<feature type="domain" description="C2H2-type" evidence="5">
    <location>
        <begin position="759"/>
        <end position="786"/>
    </location>
</feature>
<dbReference type="SUPFAM" id="SSF53098">
    <property type="entry name" value="Ribonuclease H-like"/>
    <property type="match status" value="1"/>
</dbReference>
<dbReference type="SUPFAM" id="SSF46689">
    <property type="entry name" value="Homeodomain-like"/>
    <property type="match status" value="1"/>
</dbReference>
<dbReference type="OrthoDB" id="5894at2759"/>
<dbReference type="InterPro" id="IPR018253">
    <property type="entry name" value="DnaJ_domain_CS"/>
</dbReference>
<dbReference type="GO" id="GO:0006313">
    <property type="term" value="P:DNA transposition"/>
    <property type="evidence" value="ECO:0007669"/>
    <property type="project" value="InterPro"/>
</dbReference>
<dbReference type="Gene3D" id="1.10.287.110">
    <property type="entry name" value="DnaJ domain"/>
    <property type="match status" value="1"/>
</dbReference>
<dbReference type="GO" id="GO:0003677">
    <property type="term" value="F:DNA binding"/>
    <property type="evidence" value="ECO:0007669"/>
    <property type="project" value="InterPro"/>
</dbReference>
<dbReference type="InterPro" id="IPR013087">
    <property type="entry name" value="Znf_C2H2_type"/>
</dbReference>
<dbReference type="STRING" id="331657.A0A4U0XCI3"/>
<dbReference type="GO" id="GO:0008270">
    <property type="term" value="F:zinc ion binding"/>
    <property type="evidence" value="ECO:0007669"/>
    <property type="project" value="UniProtKB-KW"/>
</dbReference>
<dbReference type="Gene3D" id="3.30.420.10">
    <property type="entry name" value="Ribonuclease H-like superfamily/Ribonuclease H"/>
    <property type="match status" value="1"/>
</dbReference>
<dbReference type="InterPro" id="IPR038717">
    <property type="entry name" value="Tc1-like_DDE_dom"/>
</dbReference>
<dbReference type="PROSITE" id="PS00636">
    <property type="entry name" value="DNAJ_1"/>
    <property type="match status" value="1"/>
</dbReference>
<dbReference type="PROSITE" id="PS50076">
    <property type="entry name" value="DNAJ_2"/>
    <property type="match status" value="1"/>
</dbReference>
<dbReference type="GO" id="GO:0015074">
    <property type="term" value="P:DNA integration"/>
    <property type="evidence" value="ECO:0007669"/>
    <property type="project" value="InterPro"/>
</dbReference>
<evidence type="ECO:0000259" key="5">
    <source>
        <dbReference type="PROSITE" id="PS50157"/>
    </source>
</evidence>
<dbReference type="PANTHER" id="PTHR44029">
    <property type="entry name" value="DNAJ HOMOLOG SUBFAMILY C MEMBER 21"/>
    <property type="match status" value="1"/>
</dbReference>
<keyword evidence="1" id="KW-0479">Metal-binding</keyword>
<feature type="compositionally biased region" description="Basic and acidic residues" evidence="3">
    <location>
        <begin position="659"/>
        <end position="673"/>
    </location>
</feature>
<dbReference type="InterPro" id="IPR036869">
    <property type="entry name" value="J_dom_sf"/>
</dbReference>
<dbReference type="InterPro" id="IPR036397">
    <property type="entry name" value="RNaseH_sf"/>
</dbReference>
<reference evidence="6 7" key="1">
    <citation type="submission" date="2017-03" db="EMBL/GenBank/DDBJ databases">
        <title>Genomes of endolithic fungi from Antarctica.</title>
        <authorList>
            <person name="Coleine C."/>
            <person name="Masonjones S."/>
            <person name="Stajich J.E."/>
        </authorList>
    </citation>
    <scope>NUCLEOTIDE SEQUENCE [LARGE SCALE GENOMIC DNA]</scope>
    <source>
        <strain evidence="6 7">CCFEE 5187</strain>
    </source>
</reference>
<protein>
    <recommendedName>
        <fullName evidence="8">C2H2-type domain-containing protein</fullName>
    </recommendedName>
</protein>
<dbReference type="AlphaFoldDB" id="A0A4U0XCI3"/>
<dbReference type="Pfam" id="PF01498">
    <property type="entry name" value="HTH_Tnp_Tc3_2"/>
    <property type="match status" value="1"/>
</dbReference>
<feature type="region of interest" description="Disordered" evidence="3">
    <location>
        <begin position="775"/>
        <end position="802"/>
    </location>
</feature>
<keyword evidence="1" id="KW-0863">Zinc-finger</keyword>
<evidence type="ECO:0000256" key="3">
    <source>
        <dbReference type="SAM" id="MobiDB-lite"/>
    </source>
</evidence>
<feature type="region of interest" description="Disordered" evidence="3">
    <location>
        <begin position="56"/>
        <end position="77"/>
    </location>
</feature>
<accession>A0A4U0XCI3</accession>
<proteinExistence type="predicted"/>
<dbReference type="SUPFAM" id="SSF46565">
    <property type="entry name" value="Chaperone J-domain"/>
    <property type="match status" value="1"/>
</dbReference>
<sequence>MALCEINLNTLRNHELTPAARGYILGKISEGRKPFELARSIGVPQQTISDTIQKATIRTRQTSQRRSGRPRSYTDREEHRIITATRKHPIIQYAKIKQDANVQISNETIRKILKKHYIFHWISKKRPFLTKQTAKVRLNWARAHVSWTEEQWKNVMWSDECSVERGSGKKLVWIWGTPAQKWEKDFITEHKTGKEISVMHNGYSAGSYVEVLEDQLPEYYKPVMKFMQDNARIHTAKATKEFLEEHGVETIEWPPYSPDMNPIEHAWIHLKRLVYHVCPDIEYGPKNQTVREDLEYALQEAWLHISDELFDSLGRNYPTTGNLFDPIVHPDRNYGNVEEATKLFAEVQAAYEVLSDPQERAWYDSHETAIFRGDDADQDVPYEHNIRITTADEITRIVRKFNSGVDFTDSPNGFFGVLRDMFATLAREEEAAADWEGLDVVDYPSFGHKADNYDDVVKPFYTFWSGFATKKTFSWKDVYRYSEAPDRAIRRLMEKENKRLRDEGVREFNDAVRSLVAFVRKRDPRYIPNTQSEAERQKALRDAAAAQKARSRAANEAKLKEHIVPEWTKAREPEELEESEEDEIEEDHYDKKHQKAVQALKRKMRKDNLDFHLDEELSSSGMATPGSVENLEAENLGTESCQQQHVDSEFLESIDDLTLDHTDTPSMNEDKQHKPPVTLADPFVVSHGNEFDHESDDEYASRSEVQTRLGTDYGDSQATSAAEDAKSHAESTPRLGKAAQKRAKRAAQQAKADQQENKFKCATCNALFPSKTRLFQHINDHGHAAPVQQSSKGPSSKKKGKR</sequence>
<feature type="region of interest" description="Disordered" evidence="3">
    <location>
        <begin position="571"/>
        <end position="591"/>
    </location>
</feature>
<dbReference type="Pfam" id="PF00226">
    <property type="entry name" value="DnaJ"/>
    <property type="match status" value="1"/>
</dbReference>
<feature type="region of interest" description="Disordered" evidence="3">
    <location>
        <begin position="659"/>
        <end position="760"/>
    </location>
</feature>
<name>A0A4U0XCI3_9PEZI</name>
<comment type="caution">
    <text evidence="6">The sequence shown here is derived from an EMBL/GenBank/DDBJ whole genome shotgun (WGS) entry which is preliminary data.</text>
</comment>